<dbReference type="Proteomes" id="UP001175271">
    <property type="component" value="Unassembled WGS sequence"/>
</dbReference>
<dbReference type="SMART" id="SM00310">
    <property type="entry name" value="PTBI"/>
    <property type="match status" value="1"/>
</dbReference>
<evidence type="ECO:0000259" key="2">
    <source>
        <dbReference type="PROSITE" id="PS51064"/>
    </source>
</evidence>
<dbReference type="GO" id="GO:0005068">
    <property type="term" value="F:transmembrane receptor protein tyrosine kinase adaptor activity"/>
    <property type="evidence" value="ECO:0007669"/>
    <property type="project" value="TreeGrafter"/>
</dbReference>
<dbReference type="GO" id="GO:0005737">
    <property type="term" value="C:cytoplasm"/>
    <property type="evidence" value="ECO:0007669"/>
    <property type="project" value="TreeGrafter"/>
</dbReference>
<dbReference type="GO" id="GO:0008543">
    <property type="term" value="P:fibroblast growth factor receptor signaling pathway"/>
    <property type="evidence" value="ECO:0007669"/>
    <property type="project" value="TreeGrafter"/>
</dbReference>
<name>A0AA39GXQ6_9BILA</name>
<evidence type="ECO:0000256" key="1">
    <source>
        <dbReference type="SAM" id="MobiDB-lite"/>
    </source>
</evidence>
<evidence type="ECO:0000313" key="4">
    <source>
        <dbReference type="Proteomes" id="UP001175271"/>
    </source>
</evidence>
<dbReference type="GO" id="GO:0005104">
    <property type="term" value="F:fibroblast growth factor receptor binding"/>
    <property type="evidence" value="ECO:0007669"/>
    <property type="project" value="TreeGrafter"/>
</dbReference>
<dbReference type="PANTHER" id="PTHR21258">
    <property type="entry name" value="DOCKING PROTEIN RELATED"/>
    <property type="match status" value="1"/>
</dbReference>
<gene>
    <name evidence="3" type="ORF">QR680_000870</name>
</gene>
<dbReference type="EMBL" id="JAUCMV010000005">
    <property type="protein sequence ID" value="KAK0394678.1"/>
    <property type="molecule type" value="Genomic_DNA"/>
</dbReference>
<feature type="domain" description="IRS-type PTB" evidence="2">
    <location>
        <begin position="22"/>
        <end position="125"/>
    </location>
</feature>
<dbReference type="AlphaFoldDB" id="A0AA39GXQ6"/>
<dbReference type="InterPro" id="IPR011993">
    <property type="entry name" value="PH-like_dom_sf"/>
</dbReference>
<dbReference type="PROSITE" id="PS51064">
    <property type="entry name" value="IRS_PTB"/>
    <property type="match status" value="1"/>
</dbReference>
<dbReference type="InterPro" id="IPR002404">
    <property type="entry name" value="IRS_PTB"/>
</dbReference>
<dbReference type="Gene3D" id="2.30.29.30">
    <property type="entry name" value="Pleckstrin-homology domain (PH domain)/Phosphotyrosine-binding domain (PTB)"/>
    <property type="match status" value="1"/>
</dbReference>
<proteinExistence type="predicted"/>
<dbReference type="InterPro" id="IPR050996">
    <property type="entry name" value="Docking_Protein_DOK"/>
</dbReference>
<organism evidence="3 4">
    <name type="scientific">Steinernema hermaphroditum</name>
    <dbReference type="NCBI Taxonomy" id="289476"/>
    <lineage>
        <taxon>Eukaryota</taxon>
        <taxon>Metazoa</taxon>
        <taxon>Ecdysozoa</taxon>
        <taxon>Nematoda</taxon>
        <taxon>Chromadorea</taxon>
        <taxon>Rhabditida</taxon>
        <taxon>Tylenchina</taxon>
        <taxon>Panagrolaimomorpha</taxon>
        <taxon>Strongyloidoidea</taxon>
        <taxon>Steinernematidae</taxon>
        <taxon>Steinernema</taxon>
    </lineage>
</organism>
<evidence type="ECO:0000313" key="3">
    <source>
        <dbReference type="EMBL" id="KAK0394678.1"/>
    </source>
</evidence>
<dbReference type="Pfam" id="PF02174">
    <property type="entry name" value="IRS"/>
    <property type="match status" value="1"/>
</dbReference>
<dbReference type="SUPFAM" id="SSF50729">
    <property type="entry name" value="PH domain-like"/>
    <property type="match status" value="1"/>
</dbReference>
<protein>
    <recommendedName>
        <fullName evidence="2">IRS-type PTB domain-containing protein</fullName>
    </recommendedName>
</protein>
<sequence>MGNCVSQDPSKFFPARRHHHQELFNTDNPYVFRVFVKKRNKFIPGLLKVGDCEIFFSRSIDDCQTWPLQFLRRYGYTYAGIFFFESGRRCPSGEGYHTFQSHQAERIFQLVQMRIQRNARYLCSARTSCTSSVTGSRIHPLQKFRSEGANVGADYLHPTTPSSAFYNSYHRSNSRNHVRRPIVPPQPPSRPRSVASAIEHSSVLLPSSCHLLQRNKSSASDALSYQSSEPPCFTDIAGERILPPDDDRATHAYVNVPFRPSDRVRTFNRVESYSPYYGNSANRFFPDQFVNTSSPTNEMLDYVSVCRNDRSVLRSSDSTSSRASSTISYAKIDLDKTKALEQAVHIDKLENGHRHYC</sequence>
<dbReference type="PANTHER" id="PTHR21258:SF55">
    <property type="entry name" value="FI23523P1"/>
    <property type="match status" value="1"/>
</dbReference>
<reference evidence="3" key="1">
    <citation type="submission" date="2023-06" db="EMBL/GenBank/DDBJ databases">
        <title>Genomic analysis of the entomopathogenic nematode Steinernema hermaphroditum.</title>
        <authorList>
            <person name="Schwarz E.M."/>
            <person name="Heppert J.K."/>
            <person name="Baniya A."/>
            <person name="Schwartz H.T."/>
            <person name="Tan C.-H."/>
            <person name="Antoshechkin I."/>
            <person name="Sternberg P.W."/>
            <person name="Goodrich-Blair H."/>
            <person name="Dillman A.R."/>
        </authorList>
    </citation>
    <scope>NUCLEOTIDE SEQUENCE</scope>
    <source>
        <strain evidence="3">PS9179</strain>
        <tissue evidence="3">Whole animal</tissue>
    </source>
</reference>
<keyword evidence="4" id="KW-1185">Reference proteome</keyword>
<accession>A0AA39GXQ6</accession>
<dbReference type="SMART" id="SM01244">
    <property type="entry name" value="IRS"/>
    <property type="match status" value="1"/>
</dbReference>
<feature type="region of interest" description="Disordered" evidence="1">
    <location>
        <begin position="172"/>
        <end position="195"/>
    </location>
</feature>
<comment type="caution">
    <text evidence="3">The sequence shown here is derived from an EMBL/GenBank/DDBJ whole genome shotgun (WGS) entry which is preliminary data.</text>
</comment>